<dbReference type="Proteomes" id="UP000479710">
    <property type="component" value="Unassembled WGS sequence"/>
</dbReference>
<keyword evidence="4" id="KW-1185">Reference proteome</keyword>
<evidence type="ECO:0000259" key="2">
    <source>
        <dbReference type="Pfam" id="PF23598"/>
    </source>
</evidence>
<name>A0A6G1C6L3_9ORYZ</name>
<gene>
    <name evidence="3" type="ORF">E2562_019606</name>
</gene>
<keyword evidence="1" id="KW-0677">Repeat</keyword>
<dbReference type="Pfam" id="PF23598">
    <property type="entry name" value="LRR_14"/>
    <property type="match status" value="2"/>
</dbReference>
<protein>
    <recommendedName>
        <fullName evidence="2">Disease resistance R13L4/SHOC-2-like LRR domain-containing protein</fullName>
    </recommendedName>
</protein>
<dbReference type="InterPro" id="IPR032675">
    <property type="entry name" value="LRR_dom_sf"/>
</dbReference>
<dbReference type="PANTHER" id="PTHR47186:SF57">
    <property type="entry name" value="OS02G0478300 PROTEIN"/>
    <property type="match status" value="1"/>
</dbReference>
<proteinExistence type="predicted"/>
<evidence type="ECO:0000313" key="4">
    <source>
        <dbReference type="Proteomes" id="UP000479710"/>
    </source>
</evidence>
<feature type="domain" description="Disease resistance R13L4/SHOC-2-like LRR" evidence="2">
    <location>
        <begin position="2"/>
        <end position="82"/>
    </location>
</feature>
<reference evidence="3 4" key="1">
    <citation type="submission" date="2019-11" db="EMBL/GenBank/DDBJ databases">
        <title>Whole genome sequence of Oryza granulata.</title>
        <authorList>
            <person name="Li W."/>
        </authorList>
    </citation>
    <scope>NUCLEOTIDE SEQUENCE [LARGE SCALE GENOMIC DNA]</scope>
    <source>
        <strain evidence="4">cv. Menghai</strain>
        <tissue evidence="3">Leaf</tissue>
    </source>
</reference>
<organism evidence="3 4">
    <name type="scientific">Oryza meyeriana var. granulata</name>
    <dbReference type="NCBI Taxonomy" id="110450"/>
    <lineage>
        <taxon>Eukaryota</taxon>
        <taxon>Viridiplantae</taxon>
        <taxon>Streptophyta</taxon>
        <taxon>Embryophyta</taxon>
        <taxon>Tracheophyta</taxon>
        <taxon>Spermatophyta</taxon>
        <taxon>Magnoliopsida</taxon>
        <taxon>Liliopsida</taxon>
        <taxon>Poales</taxon>
        <taxon>Poaceae</taxon>
        <taxon>BOP clade</taxon>
        <taxon>Oryzoideae</taxon>
        <taxon>Oryzeae</taxon>
        <taxon>Oryzinae</taxon>
        <taxon>Oryza</taxon>
        <taxon>Oryza meyeriana</taxon>
    </lineage>
</organism>
<comment type="caution">
    <text evidence="3">The sequence shown here is derived from an EMBL/GenBank/DDBJ whole genome shotgun (WGS) entry which is preliminary data.</text>
</comment>
<dbReference type="EMBL" id="SPHZ02000010">
    <property type="protein sequence ID" value="KAF0896108.1"/>
    <property type="molecule type" value="Genomic_DNA"/>
</dbReference>
<dbReference type="Gene3D" id="3.80.10.10">
    <property type="entry name" value="Ribonuclease Inhibitor"/>
    <property type="match status" value="2"/>
</dbReference>
<dbReference type="AlphaFoldDB" id="A0A6G1C6L3"/>
<sequence length="399" mass="44230">MRLIRVLDLEGTSGLKDHDLKQIGKFLHLRYLSLRGCADIYHLHDSLGNLWDHQMLDVSGTGIIKLPKTIIKLKKLQYLRAGNVPNDDATSSLELNESSDLFKRLQEATNTALDMASTYRSRNNHTNNVKKRNIYHKSKVLLISIMLGLDLHGVEAPDGIGMLNALHTLGVVNVASGKGVLDELEKLTQLRKLGLTGINKKNNQGVLSATANLALLHSLSLRVDGEPGLHGCLDDKFSTPRNLQSLKIYGNLVTLPTWIAQIQHLAKLKLLSTQLELACSMEVLGKLSHLAILRLWKNSFKGEELMFHFQHGTFPSLEVLELADLDGVKSLSFMQGAIPRLELLQIKNCIHVDNNGFSGVSSLPSLKEVMLKGEYHDKLMKNLCDQIALNQNQPALKGA</sequence>
<accession>A0A6G1C6L3</accession>
<dbReference type="PANTHER" id="PTHR47186">
    <property type="entry name" value="LEUCINE-RICH REPEAT-CONTAINING PROTEIN 57"/>
    <property type="match status" value="1"/>
</dbReference>
<feature type="domain" description="Disease resistance R13L4/SHOC-2-like LRR" evidence="2">
    <location>
        <begin position="151"/>
        <end position="378"/>
    </location>
</feature>
<evidence type="ECO:0000313" key="3">
    <source>
        <dbReference type="EMBL" id="KAF0896108.1"/>
    </source>
</evidence>
<dbReference type="InterPro" id="IPR055414">
    <property type="entry name" value="LRR_R13L4/SHOC2-like"/>
</dbReference>
<dbReference type="OrthoDB" id="694143at2759"/>
<evidence type="ECO:0000256" key="1">
    <source>
        <dbReference type="ARBA" id="ARBA00022737"/>
    </source>
</evidence>
<dbReference type="SUPFAM" id="SSF52058">
    <property type="entry name" value="L domain-like"/>
    <property type="match status" value="1"/>
</dbReference>